<dbReference type="EMBL" id="JAJNOC010000001">
    <property type="protein sequence ID" value="MCD2515372.1"/>
    <property type="molecule type" value="Genomic_DNA"/>
</dbReference>
<evidence type="ECO:0000313" key="2">
    <source>
        <dbReference type="Proteomes" id="UP001179361"/>
    </source>
</evidence>
<keyword evidence="2" id="KW-1185">Reference proteome</keyword>
<reference evidence="1" key="1">
    <citation type="submission" date="2021-11" db="EMBL/GenBank/DDBJ databases">
        <title>The complete genome of Massilia sp sp. G4R7.</title>
        <authorList>
            <person name="Liu L."/>
            <person name="Yue J."/>
            <person name="Yuan J."/>
            <person name="Yang F."/>
            <person name="Li L."/>
        </authorList>
    </citation>
    <scope>NUCLEOTIDE SEQUENCE</scope>
    <source>
        <strain evidence="1">G4R7</strain>
    </source>
</reference>
<proteinExistence type="predicted"/>
<evidence type="ECO:0000313" key="1">
    <source>
        <dbReference type="EMBL" id="MCD2515372.1"/>
    </source>
</evidence>
<comment type="caution">
    <text evidence="1">The sequence shown here is derived from an EMBL/GenBank/DDBJ whole genome shotgun (WGS) entry which is preliminary data.</text>
</comment>
<organism evidence="1 2">
    <name type="scientific">Massilia phyllostachyos</name>
    <dbReference type="NCBI Taxonomy" id="2898585"/>
    <lineage>
        <taxon>Bacteria</taxon>
        <taxon>Pseudomonadati</taxon>
        <taxon>Pseudomonadota</taxon>
        <taxon>Betaproteobacteria</taxon>
        <taxon>Burkholderiales</taxon>
        <taxon>Oxalobacteraceae</taxon>
        <taxon>Telluria group</taxon>
        <taxon>Massilia</taxon>
    </lineage>
</organism>
<dbReference type="Proteomes" id="UP001179361">
    <property type="component" value="Unassembled WGS sequence"/>
</dbReference>
<name>A0ABS8Q0U8_9BURK</name>
<dbReference type="RefSeq" id="WP_231056681.1">
    <property type="nucleotide sequence ID" value="NZ_JAJNOC010000001.1"/>
</dbReference>
<sequence>MHILRTSLTLTRLVLAWFMLTVGVAVASPVISPQTLVLLCSHEGRKAVVIDADGQVVTASQASLDCPLCLPVVGAPPAPYMSLPAPVSTFAAPLHFSPSRYHAPAGAPLPARGPPARA</sequence>
<protein>
    <submittedName>
        <fullName evidence="1">DUF2946 domain-containing protein</fullName>
    </submittedName>
</protein>
<accession>A0ABS8Q0U8</accession>
<gene>
    <name evidence="1" type="ORF">LQ564_03490</name>
</gene>